<organism evidence="2 3">
    <name type="scientific">Apostasia shenzhenica</name>
    <dbReference type="NCBI Taxonomy" id="1088818"/>
    <lineage>
        <taxon>Eukaryota</taxon>
        <taxon>Viridiplantae</taxon>
        <taxon>Streptophyta</taxon>
        <taxon>Embryophyta</taxon>
        <taxon>Tracheophyta</taxon>
        <taxon>Spermatophyta</taxon>
        <taxon>Magnoliopsida</taxon>
        <taxon>Liliopsida</taxon>
        <taxon>Asparagales</taxon>
        <taxon>Orchidaceae</taxon>
        <taxon>Apostasioideae</taxon>
        <taxon>Apostasia</taxon>
    </lineage>
</organism>
<feature type="region of interest" description="Disordered" evidence="1">
    <location>
        <begin position="123"/>
        <end position="157"/>
    </location>
</feature>
<proteinExistence type="predicted"/>
<dbReference type="Proteomes" id="UP000236161">
    <property type="component" value="Unassembled WGS sequence"/>
</dbReference>
<sequence length="157" mass="17340">MAEELVFSFPAINESFSPVDDETRSEISGFTWITSNAGSTASHMRTEMPARSGRPTDSYNTDLRISTMSRNVIVGFVAQPVAGISLQLAEPTIGFLMHRKPPSMESIKEKSYSALEQEHERWERSLHRSTGNCDESDGGDRGLVSSTHDTISNLKTT</sequence>
<evidence type="ECO:0000313" key="2">
    <source>
        <dbReference type="EMBL" id="PKA61421.1"/>
    </source>
</evidence>
<protein>
    <submittedName>
        <fullName evidence="2">Uncharacterized protein</fullName>
    </submittedName>
</protein>
<reference evidence="2 3" key="1">
    <citation type="journal article" date="2017" name="Nature">
        <title>The Apostasia genome and the evolution of orchids.</title>
        <authorList>
            <person name="Zhang G.Q."/>
            <person name="Liu K.W."/>
            <person name="Li Z."/>
            <person name="Lohaus R."/>
            <person name="Hsiao Y.Y."/>
            <person name="Niu S.C."/>
            <person name="Wang J.Y."/>
            <person name="Lin Y.C."/>
            <person name="Xu Q."/>
            <person name="Chen L.J."/>
            <person name="Yoshida K."/>
            <person name="Fujiwara S."/>
            <person name="Wang Z.W."/>
            <person name="Zhang Y.Q."/>
            <person name="Mitsuda N."/>
            <person name="Wang M."/>
            <person name="Liu G.H."/>
            <person name="Pecoraro L."/>
            <person name="Huang H.X."/>
            <person name="Xiao X.J."/>
            <person name="Lin M."/>
            <person name="Wu X.Y."/>
            <person name="Wu W.L."/>
            <person name="Chen Y.Y."/>
            <person name="Chang S.B."/>
            <person name="Sakamoto S."/>
            <person name="Ohme-Takagi M."/>
            <person name="Yagi M."/>
            <person name="Zeng S.J."/>
            <person name="Shen C.Y."/>
            <person name="Yeh C.M."/>
            <person name="Luo Y.B."/>
            <person name="Tsai W.C."/>
            <person name="Van de Peer Y."/>
            <person name="Liu Z.J."/>
        </authorList>
    </citation>
    <scope>NUCLEOTIDE SEQUENCE [LARGE SCALE GENOMIC DNA]</scope>
    <source>
        <strain evidence="3">cv. Shenzhen</strain>
        <tissue evidence="2">Stem</tissue>
    </source>
</reference>
<gene>
    <name evidence="2" type="ORF">AXF42_Ash014338</name>
</gene>
<dbReference type="AlphaFoldDB" id="A0A2I0B0U4"/>
<accession>A0A2I0B0U4</accession>
<evidence type="ECO:0000313" key="3">
    <source>
        <dbReference type="Proteomes" id="UP000236161"/>
    </source>
</evidence>
<keyword evidence="3" id="KW-1185">Reference proteome</keyword>
<evidence type="ECO:0000256" key="1">
    <source>
        <dbReference type="SAM" id="MobiDB-lite"/>
    </source>
</evidence>
<dbReference type="EMBL" id="KZ451930">
    <property type="protein sequence ID" value="PKA61421.1"/>
    <property type="molecule type" value="Genomic_DNA"/>
</dbReference>
<feature type="compositionally biased region" description="Polar residues" evidence="1">
    <location>
        <begin position="144"/>
        <end position="157"/>
    </location>
</feature>
<name>A0A2I0B0U4_9ASPA</name>